<dbReference type="VEuPathDB" id="VectorBase:AFUN010165"/>
<accession>A0A182RV55</accession>
<evidence type="ECO:0008006" key="2">
    <source>
        <dbReference type="Google" id="ProtNLM"/>
    </source>
</evidence>
<sequence>MSRFMLDEDPTVEWTSVWTGLLLDQDMFRIHLGLVYKEDVPVAATNFKAGTSLLVVSDHYISEQQQGTRSGAINSDQLAFTTRFILNKDYNVQTDVTYYITAAFDNIDHNILLAKISKLGCVKMVENWLESHLDKKKH</sequence>
<dbReference type="AlphaFoldDB" id="A0A182RV55"/>
<name>A0A182RV55_ANOFN</name>
<dbReference type="EnsemblMetazoa" id="AFUN010165-RA">
    <property type="protein sequence ID" value="AFUN010165-PA"/>
    <property type="gene ID" value="AFUN010165"/>
</dbReference>
<evidence type="ECO:0000313" key="1">
    <source>
        <dbReference type="EnsemblMetazoa" id="AFUN010165-PA"/>
    </source>
</evidence>
<proteinExistence type="predicted"/>
<protein>
    <recommendedName>
        <fullName evidence="2">Reverse transcriptase domain-containing protein</fullName>
    </recommendedName>
</protein>
<organism evidence="1">
    <name type="scientific">Anopheles funestus</name>
    <name type="common">African malaria mosquito</name>
    <dbReference type="NCBI Taxonomy" id="62324"/>
    <lineage>
        <taxon>Eukaryota</taxon>
        <taxon>Metazoa</taxon>
        <taxon>Ecdysozoa</taxon>
        <taxon>Arthropoda</taxon>
        <taxon>Hexapoda</taxon>
        <taxon>Insecta</taxon>
        <taxon>Pterygota</taxon>
        <taxon>Neoptera</taxon>
        <taxon>Endopterygota</taxon>
        <taxon>Diptera</taxon>
        <taxon>Nematocera</taxon>
        <taxon>Culicoidea</taxon>
        <taxon>Culicidae</taxon>
        <taxon>Anophelinae</taxon>
        <taxon>Anopheles</taxon>
    </lineage>
</organism>
<reference evidence="1" key="1">
    <citation type="submission" date="2020-05" db="UniProtKB">
        <authorList>
            <consortium name="EnsemblMetazoa"/>
        </authorList>
    </citation>
    <scope>IDENTIFICATION</scope>
    <source>
        <strain evidence="1">FUMOZ</strain>
    </source>
</reference>